<evidence type="ECO:0000256" key="4">
    <source>
        <dbReference type="ARBA" id="ARBA00022694"/>
    </source>
</evidence>
<keyword evidence="4 8" id="KW-0819">tRNA processing</keyword>
<comment type="subcellular location">
    <subcellularLocation>
        <location evidence="1 8">Cytoplasm</location>
    </subcellularLocation>
</comment>
<keyword evidence="3 8" id="KW-0436">Ligase</keyword>
<dbReference type="GO" id="GO:0005524">
    <property type="term" value="F:ATP binding"/>
    <property type="evidence" value="ECO:0007669"/>
    <property type="project" value="UniProtKB-UniRule"/>
</dbReference>
<dbReference type="NCBIfam" id="TIGR02433">
    <property type="entry name" value="lysidine_TilS_C"/>
    <property type="match status" value="1"/>
</dbReference>
<reference evidence="11" key="1">
    <citation type="submission" date="2016-10" db="EMBL/GenBank/DDBJ databases">
        <authorList>
            <person name="Varghese N."/>
            <person name="Submissions S."/>
        </authorList>
    </citation>
    <scope>NUCLEOTIDE SEQUENCE [LARGE SCALE GENOMIC DNA]</scope>
    <source>
        <strain evidence="11">CECT 8338</strain>
    </source>
</reference>
<dbReference type="SUPFAM" id="SSF52402">
    <property type="entry name" value="Adenine nucleotide alpha hydrolases-like"/>
    <property type="match status" value="1"/>
</dbReference>
<accession>A0A1H2EE21</accession>
<feature type="domain" description="Lysidine-tRNA(Ile) synthetase C-terminal" evidence="9">
    <location>
        <begin position="366"/>
        <end position="438"/>
    </location>
</feature>
<dbReference type="HAMAP" id="MF_01161">
    <property type="entry name" value="tRNA_Ile_lys_synt"/>
    <property type="match status" value="1"/>
</dbReference>
<dbReference type="EMBL" id="LT629787">
    <property type="protein sequence ID" value="SDT93263.1"/>
    <property type="molecule type" value="Genomic_DNA"/>
</dbReference>
<dbReference type="PANTHER" id="PTHR43033:SF1">
    <property type="entry name" value="TRNA(ILE)-LYSIDINE SYNTHASE-RELATED"/>
    <property type="match status" value="1"/>
</dbReference>
<dbReference type="InterPro" id="IPR012094">
    <property type="entry name" value="tRNA_Ile_lys_synt"/>
</dbReference>
<feature type="binding site" evidence="8">
    <location>
        <begin position="29"/>
        <end position="34"/>
    </location>
    <ligand>
        <name>ATP</name>
        <dbReference type="ChEBI" id="CHEBI:30616"/>
    </ligand>
</feature>
<comment type="similarity">
    <text evidence="8">Belongs to the tRNA(Ile)-lysidine synthase family.</text>
</comment>
<dbReference type="RefSeq" id="WP_092384039.1">
    <property type="nucleotide sequence ID" value="NZ_LT629787.1"/>
</dbReference>
<protein>
    <recommendedName>
        <fullName evidence="8">tRNA(Ile)-lysidine synthase</fullName>
        <ecNumber evidence="8">6.3.4.19</ecNumber>
    </recommendedName>
    <alternativeName>
        <fullName evidence="8">tRNA(Ile)-2-lysyl-cytidine synthase</fullName>
    </alternativeName>
    <alternativeName>
        <fullName evidence="8">tRNA(Ile)-lysidine synthetase</fullName>
    </alternativeName>
</protein>
<dbReference type="GO" id="GO:0006400">
    <property type="term" value="P:tRNA modification"/>
    <property type="evidence" value="ECO:0007669"/>
    <property type="project" value="UniProtKB-UniRule"/>
</dbReference>
<dbReference type="InterPro" id="IPR015262">
    <property type="entry name" value="tRNA_Ile_lys_synt_subst-bd"/>
</dbReference>
<evidence type="ECO:0000256" key="6">
    <source>
        <dbReference type="ARBA" id="ARBA00022840"/>
    </source>
</evidence>
<dbReference type="STRING" id="1434072.SAMN05216210_0620"/>
<dbReference type="InterPro" id="IPR012795">
    <property type="entry name" value="tRNA_Ile_lys_synt_N"/>
</dbReference>
<dbReference type="CDD" id="cd01992">
    <property type="entry name" value="TilS_N"/>
    <property type="match status" value="1"/>
</dbReference>
<proteinExistence type="inferred from homology"/>
<dbReference type="OrthoDB" id="9807403at2"/>
<dbReference type="GO" id="GO:0005737">
    <property type="term" value="C:cytoplasm"/>
    <property type="evidence" value="ECO:0007669"/>
    <property type="project" value="UniProtKB-SubCell"/>
</dbReference>
<dbReference type="InterPro" id="IPR012796">
    <property type="entry name" value="Lysidine-tRNA-synth_C"/>
</dbReference>
<name>A0A1H2EE21_9GAMM</name>
<dbReference type="Pfam" id="PF11734">
    <property type="entry name" value="TilS_C"/>
    <property type="match status" value="1"/>
</dbReference>
<dbReference type="NCBIfam" id="TIGR02432">
    <property type="entry name" value="lysidine_TilS_N"/>
    <property type="match status" value="1"/>
</dbReference>
<dbReference type="SUPFAM" id="SSF82829">
    <property type="entry name" value="MesJ substrate recognition domain-like"/>
    <property type="match status" value="1"/>
</dbReference>
<dbReference type="SMART" id="SM00977">
    <property type="entry name" value="TilS_C"/>
    <property type="match status" value="1"/>
</dbReference>
<comment type="function">
    <text evidence="8">Ligates lysine onto the cytidine present at position 34 of the AUA codon-specific tRNA(Ile) that contains the anticodon CAU, in an ATP-dependent manner. Cytidine is converted to lysidine, thus changing the amino acid specificity of the tRNA from methionine to isoleucine.</text>
</comment>
<evidence type="ECO:0000259" key="9">
    <source>
        <dbReference type="SMART" id="SM00977"/>
    </source>
</evidence>
<evidence type="ECO:0000313" key="11">
    <source>
        <dbReference type="Proteomes" id="UP000243924"/>
    </source>
</evidence>
<organism evidence="10 11">
    <name type="scientific">Halopseudomonas salegens</name>
    <dbReference type="NCBI Taxonomy" id="1434072"/>
    <lineage>
        <taxon>Bacteria</taxon>
        <taxon>Pseudomonadati</taxon>
        <taxon>Pseudomonadota</taxon>
        <taxon>Gammaproteobacteria</taxon>
        <taxon>Pseudomonadales</taxon>
        <taxon>Pseudomonadaceae</taxon>
        <taxon>Halopseudomonas</taxon>
    </lineage>
</organism>
<dbReference type="Gene3D" id="1.20.59.20">
    <property type="match status" value="1"/>
</dbReference>
<gene>
    <name evidence="8" type="primary">tilS</name>
    <name evidence="10" type="ORF">SAMN05216210_0620</name>
</gene>
<dbReference type="GO" id="GO:0032267">
    <property type="term" value="F:tRNA(Ile)-lysidine synthase activity"/>
    <property type="evidence" value="ECO:0007669"/>
    <property type="project" value="UniProtKB-EC"/>
</dbReference>
<evidence type="ECO:0000256" key="2">
    <source>
        <dbReference type="ARBA" id="ARBA00022490"/>
    </source>
</evidence>
<evidence type="ECO:0000313" key="10">
    <source>
        <dbReference type="EMBL" id="SDT93263.1"/>
    </source>
</evidence>
<dbReference type="Gene3D" id="3.40.50.620">
    <property type="entry name" value="HUPs"/>
    <property type="match status" value="1"/>
</dbReference>
<keyword evidence="2 8" id="KW-0963">Cytoplasm</keyword>
<dbReference type="SUPFAM" id="SSF56037">
    <property type="entry name" value="PheT/TilS domain"/>
    <property type="match status" value="1"/>
</dbReference>
<sequence length="447" mass="50000">MAMPPFSPEALLAALGPVRQAPALWLALSGGADSMALLQALGDVREQLPPLKAIHIHHGLHADADKWAAVCNRACAERGIPFHCQRITLTADSNIEQAARDARYQVFARLLGADEVMLLAQHQDDQVETLSLRLLRGTGLRGLAGMPQRRPLGCGELFRPLLNYRRADLQHWLRTRNLTWVEDPANSDPRFARSWLRHQALPMLTRKWPQAPGSLLRLAGHAAEANQLLDELAAEDEAAVRSVSTDPWLRSFAALDLAGVQRLTPPRQRNVLRYWLLQYGCRLPDQRHLQGLQAQLLSAQDRQPHWQLPDARLEISRGSIWLLPASGIPAGEAEPLLDQAQMRLAAGNGRLHQSSARDSLPWPGDWQLRYRQGGELVQLPGRPQKSLKALLQEAQLPAWLRPAIPLIYCDGQLVSIGGRWHTAEYCNRIRHCAWSLVWEPLVGCLED</sequence>
<keyword evidence="11" id="KW-1185">Reference proteome</keyword>
<evidence type="ECO:0000256" key="7">
    <source>
        <dbReference type="ARBA" id="ARBA00048539"/>
    </source>
</evidence>
<dbReference type="AlphaFoldDB" id="A0A1H2EE21"/>
<dbReference type="InterPro" id="IPR011063">
    <property type="entry name" value="TilS/TtcA_N"/>
</dbReference>
<keyword evidence="6 8" id="KW-0067">ATP-binding</keyword>
<comment type="domain">
    <text evidence="8">The N-terminal region contains the highly conserved SGGXDS motif, predicted to be a P-loop motif involved in ATP binding.</text>
</comment>
<dbReference type="InterPro" id="IPR014729">
    <property type="entry name" value="Rossmann-like_a/b/a_fold"/>
</dbReference>
<dbReference type="Pfam" id="PF01171">
    <property type="entry name" value="ATP_bind_3"/>
    <property type="match status" value="1"/>
</dbReference>
<dbReference type="EC" id="6.3.4.19" evidence="8"/>
<keyword evidence="5 8" id="KW-0547">Nucleotide-binding</keyword>
<evidence type="ECO:0000256" key="1">
    <source>
        <dbReference type="ARBA" id="ARBA00004496"/>
    </source>
</evidence>
<comment type="catalytic activity">
    <reaction evidence="7 8">
        <text>cytidine(34) in tRNA(Ile2) + L-lysine + ATP = lysidine(34) in tRNA(Ile2) + AMP + diphosphate + H(+)</text>
        <dbReference type="Rhea" id="RHEA:43744"/>
        <dbReference type="Rhea" id="RHEA-COMP:10625"/>
        <dbReference type="Rhea" id="RHEA-COMP:10670"/>
        <dbReference type="ChEBI" id="CHEBI:15378"/>
        <dbReference type="ChEBI" id="CHEBI:30616"/>
        <dbReference type="ChEBI" id="CHEBI:32551"/>
        <dbReference type="ChEBI" id="CHEBI:33019"/>
        <dbReference type="ChEBI" id="CHEBI:82748"/>
        <dbReference type="ChEBI" id="CHEBI:83665"/>
        <dbReference type="ChEBI" id="CHEBI:456215"/>
        <dbReference type="EC" id="6.3.4.19"/>
    </reaction>
</comment>
<evidence type="ECO:0000256" key="8">
    <source>
        <dbReference type="HAMAP-Rule" id="MF_01161"/>
    </source>
</evidence>
<dbReference type="Pfam" id="PF09179">
    <property type="entry name" value="TilS"/>
    <property type="match status" value="1"/>
</dbReference>
<evidence type="ECO:0000256" key="5">
    <source>
        <dbReference type="ARBA" id="ARBA00022741"/>
    </source>
</evidence>
<evidence type="ECO:0000256" key="3">
    <source>
        <dbReference type="ARBA" id="ARBA00022598"/>
    </source>
</evidence>
<dbReference type="PANTHER" id="PTHR43033">
    <property type="entry name" value="TRNA(ILE)-LYSIDINE SYNTHASE-RELATED"/>
    <property type="match status" value="1"/>
</dbReference>
<dbReference type="Proteomes" id="UP000243924">
    <property type="component" value="Chromosome I"/>
</dbReference>